<accession>A0A5N7MPR3</accession>
<gene>
    <name evidence="1" type="ORF">FS320_25640</name>
</gene>
<evidence type="ECO:0008006" key="3">
    <source>
        <dbReference type="Google" id="ProtNLM"/>
    </source>
</evidence>
<organism evidence="1 2">
    <name type="scientific">Microvirga tunisiensis</name>
    <dbReference type="NCBI Taxonomy" id="2108360"/>
    <lineage>
        <taxon>Bacteria</taxon>
        <taxon>Pseudomonadati</taxon>
        <taxon>Pseudomonadota</taxon>
        <taxon>Alphaproteobacteria</taxon>
        <taxon>Hyphomicrobiales</taxon>
        <taxon>Methylobacteriaceae</taxon>
        <taxon>Microvirga</taxon>
    </lineage>
</organism>
<protein>
    <recommendedName>
        <fullName evidence="3">DUF1488 domain-containing protein</fullName>
    </recommendedName>
</protein>
<proteinExistence type="predicted"/>
<keyword evidence="2" id="KW-1185">Reference proteome</keyword>
<dbReference type="AlphaFoldDB" id="A0A5N7MPR3"/>
<dbReference type="Proteomes" id="UP000403266">
    <property type="component" value="Unassembled WGS sequence"/>
</dbReference>
<comment type="caution">
    <text evidence="1">The sequence shown here is derived from an EMBL/GenBank/DDBJ whole genome shotgun (WGS) entry which is preliminary data.</text>
</comment>
<evidence type="ECO:0000313" key="1">
    <source>
        <dbReference type="EMBL" id="MPR28439.1"/>
    </source>
</evidence>
<evidence type="ECO:0000313" key="2">
    <source>
        <dbReference type="Proteomes" id="UP000403266"/>
    </source>
</evidence>
<dbReference type="EMBL" id="VOSK01000145">
    <property type="protein sequence ID" value="MPR28439.1"/>
    <property type="molecule type" value="Genomic_DNA"/>
</dbReference>
<reference evidence="1 2" key="1">
    <citation type="journal article" date="2019" name="Syst. Appl. Microbiol.">
        <title>Microvirga tunisiensis sp. nov., a root nodule symbiotic bacterium isolated from Lupinus micranthus and L. luteus grown in Northern Tunisia.</title>
        <authorList>
            <person name="Msaddak A."/>
            <person name="Rejili M."/>
            <person name="Duran D."/>
            <person name="Mars M."/>
            <person name="Palacios J.M."/>
            <person name="Ruiz-Argueso T."/>
            <person name="Rey L."/>
            <person name="Imperial J."/>
        </authorList>
    </citation>
    <scope>NUCLEOTIDE SEQUENCE [LARGE SCALE GENOMIC DNA]</scope>
    <source>
        <strain evidence="1 2">Lmie10</strain>
    </source>
</reference>
<name>A0A5N7MPR3_9HYPH</name>
<sequence length="93" mass="10537">MRSDDPTWRQDIGALVFRPEGHQGGCFVHRLAFRSLGQETFRESCEAFFRSHEDVFERAAQAKIQRAGVSSTENFHLTSRDIRRALGEASGPL</sequence>